<dbReference type="Proteomes" id="UP000039865">
    <property type="component" value="Unassembled WGS sequence"/>
</dbReference>
<evidence type="ECO:0000256" key="1">
    <source>
        <dbReference type="SAM" id="MobiDB-lite"/>
    </source>
</evidence>
<proteinExistence type="predicted"/>
<organism evidence="2 3">
    <name type="scientific">Stylonychia lemnae</name>
    <name type="common">Ciliate</name>
    <dbReference type="NCBI Taxonomy" id="5949"/>
    <lineage>
        <taxon>Eukaryota</taxon>
        <taxon>Sar</taxon>
        <taxon>Alveolata</taxon>
        <taxon>Ciliophora</taxon>
        <taxon>Intramacronucleata</taxon>
        <taxon>Spirotrichea</taxon>
        <taxon>Stichotrichia</taxon>
        <taxon>Sporadotrichida</taxon>
        <taxon>Oxytrichidae</taxon>
        <taxon>Stylonychinae</taxon>
        <taxon>Stylonychia</taxon>
    </lineage>
</organism>
<evidence type="ECO:0000313" key="3">
    <source>
        <dbReference type="Proteomes" id="UP000039865"/>
    </source>
</evidence>
<name>A0A078BAE2_STYLE</name>
<protein>
    <submittedName>
        <fullName evidence="2">Uncharacterized protein</fullName>
    </submittedName>
</protein>
<feature type="compositionally biased region" description="Acidic residues" evidence="1">
    <location>
        <begin position="233"/>
        <end position="250"/>
    </location>
</feature>
<dbReference type="InParanoid" id="A0A078BAE2"/>
<reference evidence="2 3" key="1">
    <citation type="submission" date="2014-06" db="EMBL/GenBank/DDBJ databases">
        <authorList>
            <person name="Swart Estienne"/>
        </authorList>
    </citation>
    <scope>NUCLEOTIDE SEQUENCE [LARGE SCALE GENOMIC DNA]</scope>
    <source>
        <strain evidence="2 3">130c</strain>
    </source>
</reference>
<dbReference type="EMBL" id="CCKQ01019508">
    <property type="protein sequence ID" value="CDW91525.1"/>
    <property type="molecule type" value="Genomic_DNA"/>
</dbReference>
<dbReference type="AlphaFoldDB" id="A0A078BAE2"/>
<feature type="compositionally biased region" description="Basic and acidic residues" evidence="1">
    <location>
        <begin position="180"/>
        <end position="205"/>
    </location>
</feature>
<keyword evidence="3" id="KW-1185">Reference proteome</keyword>
<sequence>MNIQKLATNNTKNTLVLMQSKQLFKSNKNVSGLLENQMRRFSLNQQRPNQLFEEEKLKEQVTLNQLEKRAKYDRIYQRFFDDNSMFSKFMGPRSDSNDDTAGRSPMSTYNLSNQISNNKFKMQQASRDLQKYIDQQHILNKGKLIIPLALGELYKDQLIGKWLGGKKQISMYFQYKFRETKSEDEVEPKKKEEGGLETKDKKTEEELQEEDDDKHFDDWQGVQRQGQKSGSDSENDEDEEDDENNDDDMDGGVMMPIPV</sequence>
<evidence type="ECO:0000313" key="2">
    <source>
        <dbReference type="EMBL" id="CDW91525.1"/>
    </source>
</evidence>
<accession>A0A078BAE2</accession>
<feature type="region of interest" description="Disordered" evidence="1">
    <location>
        <begin position="180"/>
        <end position="259"/>
    </location>
</feature>
<gene>
    <name evidence="2" type="primary">Contig15603.g16624</name>
    <name evidence="2" type="ORF">STYLEM_20681</name>
</gene>